<evidence type="ECO:0000313" key="1">
    <source>
        <dbReference type="EMBL" id="WNG50144.1"/>
    </source>
</evidence>
<dbReference type="InterPro" id="IPR016084">
    <property type="entry name" value="Haem_Oase-like_multi-hlx"/>
</dbReference>
<dbReference type="SUPFAM" id="SSF48613">
    <property type="entry name" value="Heme oxygenase-like"/>
    <property type="match status" value="1"/>
</dbReference>
<name>A0ABY9X495_9BACT</name>
<keyword evidence="2" id="KW-1185">Reference proteome</keyword>
<gene>
    <name evidence="1" type="ORF">F0U60_42985</name>
</gene>
<sequence>MTLAERLCDEARAHQAQLEVLPCFQALASRSLLPESHRALHQALALLHRDLTWALAAASHPALVAASAEDPPLHPLLEPGLIHEPPQEVLQSPVLIRAIALGERMRSAVHREPLSLLGYHYALQLAPFPLPGTTPWHELTRLLEGVSLEPAEEDGLVHAASEAFAQVRELLDALHPPRELPPAYWLNRDAGSHPITADVDELRAAVRAAETSWEEFPYYAWRYGEHGRHFSWSDSAWLVMLGRESDDAVWKHVSWLGRLLAARGMPRLMLERHLRVLHQELVRAKPALQEGDGVLSRVAERMAGERRRFIDDETMCSLAMDFDMRVGPEWSQRLRRTGELLVAAVADECGGLAQAVPSLSAWMCEPSRFPTVWIHAVEDTLVRARALCRIPS</sequence>
<accession>A0ABY9X495</accession>
<reference evidence="1 2" key="1">
    <citation type="submission" date="2019-08" db="EMBL/GenBank/DDBJ databases">
        <title>Archangium and Cystobacter genomes.</title>
        <authorList>
            <person name="Chen I.-C.K."/>
            <person name="Wielgoss S."/>
        </authorList>
    </citation>
    <scope>NUCLEOTIDE SEQUENCE [LARGE SCALE GENOMIC DNA]</scope>
    <source>
        <strain evidence="1 2">Cbm 6</strain>
    </source>
</reference>
<dbReference type="EMBL" id="CP043494">
    <property type="protein sequence ID" value="WNG50144.1"/>
    <property type="molecule type" value="Genomic_DNA"/>
</dbReference>
<evidence type="ECO:0000313" key="2">
    <source>
        <dbReference type="Proteomes" id="UP001611383"/>
    </source>
</evidence>
<organism evidence="1 2">
    <name type="scientific">Archangium minus</name>
    <dbReference type="NCBI Taxonomy" id="83450"/>
    <lineage>
        <taxon>Bacteria</taxon>
        <taxon>Pseudomonadati</taxon>
        <taxon>Myxococcota</taxon>
        <taxon>Myxococcia</taxon>
        <taxon>Myxococcales</taxon>
        <taxon>Cystobacterineae</taxon>
        <taxon>Archangiaceae</taxon>
        <taxon>Archangium</taxon>
    </lineage>
</organism>
<dbReference type="Proteomes" id="UP001611383">
    <property type="component" value="Chromosome"/>
</dbReference>
<proteinExistence type="predicted"/>
<dbReference type="RefSeq" id="WP_395808873.1">
    <property type="nucleotide sequence ID" value="NZ_CP043494.1"/>
</dbReference>
<protein>
    <submittedName>
        <fullName evidence="1">Uncharacterized protein</fullName>
    </submittedName>
</protein>